<dbReference type="EMBL" id="JAABLQ010000001">
    <property type="protein sequence ID" value="NBN79438.1"/>
    <property type="molecule type" value="Genomic_DNA"/>
</dbReference>
<dbReference type="Pfam" id="PF05226">
    <property type="entry name" value="CHASE2"/>
    <property type="match status" value="1"/>
</dbReference>
<dbReference type="GO" id="GO:0004016">
    <property type="term" value="F:adenylate cyclase activity"/>
    <property type="evidence" value="ECO:0007669"/>
    <property type="project" value="UniProtKB-ARBA"/>
</dbReference>
<feature type="transmembrane region" description="Helical" evidence="1">
    <location>
        <begin position="322"/>
        <end position="342"/>
    </location>
</feature>
<evidence type="ECO:0000256" key="1">
    <source>
        <dbReference type="SAM" id="Phobius"/>
    </source>
</evidence>
<dbReference type="PROSITE" id="PS50125">
    <property type="entry name" value="GUANYLATE_CYCLASE_2"/>
    <property type="match status" value="1"/>
</dbReference>
<dbReference type="InterPro" id="IPR007890">
    <property type="entry name" value="CHASE2"/>
</dbReference>
<dbReference type="PANTHER" id="PTHR43081">
    <property type="entry name" value="ADENYLATE CYCLASE, TERMINAL-DIFFERENTIATION SPECIFIC-RELATED"/>
    <property type="match status" value="1"/>
</dbReference>
<dbReference type="SMART" id="SM00044">
    <property type="entry name" value="CYCc"/>
    <property type="match status" value="1"/>
</dbReference>
<organism evidence="3 4">
    <name type="scientific">Pannonibacter tanglangensis</name>
    <dbReference type="NCBI Taxonomy" id="2750084"/>
    <lineage>
        <taxon>Bacteria</taxon>
        <taxon>Pseudomonadati</taxon>
        <taxon>Pseudomonadota</taxon>
        <taxon>Alphaproteobacteria</taxon>
        <taxon>Hyphomicrobiales</taxon>
        <taxon>Stappiaceae</taxon>
        <taxon>Pannonibacter</taxon>
    </lineage>
</organism>
<dbReference type="Proteomes" id="UP000586722">
    <property type="component" value="Unassembled WGS sequence"/>
</dbReference>
<dbReference type="Pfam" id="PF00211">
    <property type="entry name" value="Guanylate_cyc"/>
    <property type="match status" value="1"/>
</dbReference>
<dbReference type="GO" id="GO:0006171">
    <property type="term" value="P:cAMP biosynthetic process"/>
    <property type="evidence" value="ECO:0007669"/>
    <property type="project" value="TreeGrafter"/>
</dbReference>
<name>A0A7X5F478_9HYPH</name>
<dbReference type="InterPro" id="IPR029787">
    <property type="entry name" value="Nucleotide_cyclase"/>
</dbReference>
<feature type="domain" description="Guanylate cyclase" evidence="2">
    <location>
        <begin position="438"/>
        <end position="569"/>
    </location>
</feature>
<dbReference type="SUPFAM" id="SSF55073">
    <property type="entry name" value="Nucleotide cyclase"/>
    <property type="match status" value="1"/>
</dbReference>
<gene>
    <name evidence="3" type="ORF">GWI72_14270</name>
</gene>
<evidence type="ECO:0000259" key="2">
    <source>
        <dbReference type="PROSITE" id="PS50125"/>
    </source>
</evidence>
<reference evidence="4" key="1">
    <citation type="submission" date="2020-01" db="EMBL/GenBank/DDBJ databases">
        <authorList>
            <person name="Fang Y."/>
            <person name="Sun R."/>
            <person name="Nie L."/>
            <person name="He J."/>
            <person name="Hao L."/>
            <person name="Wang L."/>
            <person name="Su S."/>
            <person name="Lv E."/>
            <person name="Zhang Z."/>
            <person name="Xie R."/>
            <person name="Liu H."/>
        </authorList>
    </citation>
    <scope>NUCLEOTIDE SEQUENCE [LARGE SCALE GENOMIC DNA]</scope>
    <source>
        <strain evidence="4">XCT-53</strain>
    </source>
</reference>
<feature type="transmembrane region" description="Helical" evidence="1">
    <location>
        <begin position="374"/>
        <end position="395"/>
    </location>
</feature>
<protein>
    <submittedName>
        <fullName evidence="3">CHASE2 domain-containing protein</fullName>
    </submittedName>
</protein>
<evidence type="ECO:0000313" key="3">
    <source>
        <dbReference type="EMBL" id="NBN79438.1"/>
    </source>
</evidence>
<keyword evidence="1" id="KW-0472">Membrane</keyword>
<keyword evidence="4" id="KW-1185">Reference proteome</keyword>
<dbReference type="GO" id="GO:0035556">
    <property type="term" value="P:intracellular signal transduction"/>
    <property type="evidence" value="ECO:0007669"/>
    <property type="project" value="InterPro"/>
</dbReference>
<dbReference type="CDD" id="cd07302">
    <property type="entry name" value="CHD"/>
    <property type="match status" value="1"/>
</dbReference>
<evidence type="ECO:0000313" key="4">
    <source>
        <dbReference type="Proteomes" id="UP000586722"/>
    </source>
</evidence>
<keyword evidence="1" id="KW-1133">Transmembrane helix</keyword>
<dbReference type="SMART" id="SM01080">
    <property type="entry name" value="CHASE2"/>
    <property type="match status" value="1"/>
</dbReference>
<dbReference type="RefSeq" id="WP_161708997.1">
    <property type="nucleotide sequence ID" value="NZ_JAABLQ010000001.1"/>
</dbReference>
<dbReference type="InterPro" id="IPR001054">
    <property type="entry name" value="A/G_cyclase"/>
</dbReference>
<dbReference type="PANTHER" id="PTHR43081:SF20">
    <property type="entry name" value="TWO-COMPONENT RESPONSE REGULATOR"/>
    <property type="match status" value="1"/>
</dbReference>
<sequence>MRLQLPPWLALAALLAGGAWAVWLGAGHRSGAASLLDRAEAGLLDLRVLAHGPRPAPDDVMIVAIDDATVAAAGRYPLDRSQLADVIDGLRSAGAAAVAVDMLLVDATTAEADARLARSLAAMPAVIAAAGRFATDRPAVVGVPRTVGELRPLPLLGQSASVGLVNVATDAGGTPRHVPLVFLTGAGPAPSLVLRGTGLARGEDPAITPEGLRIGATLQPLDLGWHLPLRYYGPGGTIRTVSAASFLRSEGMPASASAARPPDTDDGAVRGKLVLLGVTATAVGDRFSTPFDQVLPGVEVLATGVANLLDGSVLRRDQTVRMVDAAAAVGLGLAGVAAFALCPPAVASVISLVLVAAWLAVVVLAYGAGLWLAAALPVVASLPPVAAVALARQILDRHRMRRLTAAGEALGRLQAPALARRIAEDPAFLAEPVEREAAILFIDLAGYTGLSERLGPARTRAVLKTFHTLVVDLSGQHGGVVLNFMGDGAMIGFGIPDPRAEDAANACRCAFALTRGVADWVAQSGLSEETNSVRIGLHRGPVILSRLGHDNQEQITVTGDCVNVASRLMEVGKGFGSAITVSCEVLRAATPHLPRPLAPPREETVPIRGRQESLTVGLWAMAEVP</sequence>
<proteinExistence type="predicted"/>
<accession>A0A7X5F478</accession>
<comment type="caution">
    <text evidence="3">The sequence shown here is derived from an EMBL/GenBank/DDBJ whole genome shotgun (WGS) entry which is preliminary data.</text>
</comment>
<dbReference type="InterPro" id="IPR050697">
    <property type="entry name" value="Adenylyl/Guanylyl_Cyclase_3/4"/>
</dbReference>
<dbReference type="Gene3D" id="3.30.70.1230">
    <property type="entry name" value="Nucleotide cyclase"/>
    <property type="match status" value="1"/>
</dbReference>
<keyword evidence="1" id="KW-0812">Transmembrane</keyword>
<dbReference type="AlphaFoldDB" id="A0A7X5F478"/>